<dbReference type="Proteomes" id="UP000033874">
    <property type="component" value="Unassembled WGS sequence"/>
</dbReference>
<keyword evidence="3" id="KW-1185">Reference proteome</keyword>
<sequence length="80" mass="9387">MSIDPRHHYKPSWRKPAGMFMILGLIALWAVLVGSLSGLIGRLPMIVQVPVYVFLGLIWIWILPLKRLLSWMETGRWRRF</sequence>
<evidence type="ECO:0000313" key="3">
    <source>
        <dbReference type="Proteomes" id="UP000033874"/>
    </source>
</evidence>
<organism evidence="2 3">
    <name type="scientific">Sphingobium chungbukense</name>
    <dbReference type="NCBI Taxonomy" id="56193"/>
    <lineage>
        <taxon>Bacteria</taxon>
        <taxon>Pseudomonadati</taxon>
        <taxon>Pseudomonadota</taxon>
        <taxon>Alphaproteobacteria</taxon>
        <taxon>Sphingomonadales</taxon>
        <taxon>Sphingomonadaceae</taxon>
        <taxon>Sphingobium</taxon>
    </lineage>
</organism>
<keyword evidence="1" id="KW-1133">Transmembrane helix</keyword>
<name>A0A0M3APY0_9SPHN</name>
<reference evidence="2 3" key="1">
    <citation type="submission" date="2015-04" db="EMBL/GenBank/DDBJ databases">
        <title>Genome sequence of aromatic hydrocarbons-degrading Sphingobium chungbukense DJ77.</title>
        <authorList>
            <person name="Kim Y.-C."/>
            <person name="Chae J.-C."/>
        </authorList>
    </citation>
    <scope>NUCLEOTIDE SEQUENCE [LARGE SCALE GENOMIC DNA]</scope>
    <source>
        <strain evidence="2 3">DJ77</strain>
    </source>
</reference>
<dbReference type="STRING" id="56193.YP76_15275"/>
<dbReference type="InterPro" id="IPR021265">
    <property type="entry name" value="DUF2842"/>
</dbReference>
<feature type="transmembrane region" description="Helical" evidence="1">
    <location>
        <begin position="20"/>
        <end position="43"/>
    </location>
</feature>
<dbReference type="PATRIC" id="fig|56193.3.peg.3192"/>
<keyword evidence="1" id="KW-0812">Transmembrane</keyword>
<evidence type="ECO:0008006" key="4">
    <source>
        <dbReference type="Google" id="ProtNLM"/>
    </source>
</evidence>
<dbReference type="EMBL" id="LBIC01000007">
    <property type="protein sequence ID" value="KKW90981.1"/>
    <property type="molecule type" value="Genomic_DNA"/>
</dbReference>
<evidence type="ECO:0000256" key="1">
    <source>
        <dbReference type="SAM" id="Phobius"/>
    </source>
</evidence>
<comment type="caution">
    <text evidence="2">The sequence shown here is derived from an EMBL/GenBank/DDBJ whole genome shotgun (WGS) entry which is preliminary data.</text>
</comment>
<dbReference type="AlphaFoldDB" id="A0A0M3APY0"/>
<gene>
    <name evidence="2" type="ORF">YP76_15275</name>
</gene>
<evidence type="ECO:0000313" key="2">
    <source>
        <dbReference type="EMBL" id="KKW90981.1"/>
    </source>
</evidence>
<dbReference type="RefSeq" id="WP_046764498.1">
    <property type="nucleotide sequence ID" value="NZ_LBIC01000007.1"/>
</dbReference>
<keyword evidence="1" id="KW-0472">Membrane</keyword>
<proteinExistence type="predicted"/>
<accession>A0A0M3APY0</accession>
<protein>
    <recommendedName>
        <fullName evidence="4">DUF2842 domain-containing protein</fullName>
    </recommendedName>
</protein>
<dbReference type="Pfam" id="PF11003">
    <property type="entry name" value="DUF2842"/>
    <property type="match status" value="1"/>
</dbReference>
<feature type="transmembrane region" description="Helical" evidence="1">
    <location>
        <begin position="49"/>
        <end position="69"/>
    </location>
</feature>